<protein>
    <submittedName>
        <fullName evidence="3">Bifunctional diguanylate cyclase/phosphodiesterase</fullName>
    </submittedName>
</protein>
<dbReference type="InterPro" id="IPR043128">
    <property type="entry name" value="Rev_trsase/Diguanyl_cyclase"/>
</dbReference>
<dbReference type="PROSITE" id="PS50883">
    <property type="entry name" value="EAL"/>
    <property type="match status" value="1"/>
</dbReference>
<dbReference type="SMART" id="SM00267">
    <property type="entry name" value="GGDEF"/>
    <property type="match status" value="1"/>
</dbReference>
<dbReference type="PANTHER" id="PTHR33121">
    <property type="entry name" value="CYCLIC DI-GMP PHOSPHODIESTERASE PDEF"/>
    <property type="match status" value="1"/>
</dbReference>
<dbReference type="Gene3D" id="3.30.70.270">
    <property type="match status" value="1"/>
</dbReference>
<accession>A0A370DI41</accession>
<dbReference type="PROSITE" id="PS50887">
    <property type="entry name" value="GGDEF"/>
    <property type="match status" value="1"/>
</dbReference>
<dbReference type="NCBIfam" id="TIGR00254">
    <property type="entry name" value="GGDEF"/>
    <property type="match status" value="1"/>
</dbReference>
<dbReference type="InterPro" id="IPR001633">
    <property type="entry name" value="EAL_dom"/>
</dbReference>
<dbReference type="CDD" id="cd01949">
    <property type="entry name" value="GGDEF"/>
    <property type="match status" value="1"/>
</dbReference>
<dbReference type="Pfam" id="PF00990">
    <property type="entry name" value="GGDEF"/>
    <property type="match status" value="1"/>
</dbReference>
<organism evidence="3 4">
    <name type="scientific">endosymbiont of Galathealinum brachiosum</name>
    <dbReference type="NCBI Taxonomy" id="2200906"/>
    <lineage>
        <taxon>Bacteria</taxon>
        <taxon>Pseudomonadati</taxon>
        <taxon>Pseudomonadota</taxon>
        <taxon>Gammaproteobacteria</taxon>
        <taxon>sulfur-oxidizing symbionts</taxon>
    </lineage>
</organism>
<dbReference type="Pfam" id="PF00563">
    <property type="entry name" value="EAL"/>
    <property type="match status" value="1"/>
</dbReference>
<name>A0A370DI41_9GAMM</name>
<dbReference type="Proteomes" id="UP000254266">
    <property type="component" value="Unassembled WGS sequence"/>
</dbReference>
<gene>
    <name evidence="3" type="ORF">DIZ80_03730</name>
</gene>
<dbReference type="SUPFAM" id="SSF55073">
    <property type="entry name" value="Nucleotide cyclase"/>
    <property type="match status" value="1"/>
</dbReference>
<evidence type="ECO:0000313" key="3">
    <source>
        <dbReference type="EMBL" id="RDH84588.1"/>
    </source>
</evidence>
<evidence type="ECO:0000313" key="4">
    <source>
        <dbReference type="Proteomes" id="UP000254266"/>
    </source>
</evidence>
<sequence>MNDTPAYVADRNSLLKDLEHFINDHLSEGKKLAILLININHFRQINVIYGYQSADILLEEFVHRLKKLSREQDYIARVGNSEFIMVLPEILNEGHVTLAANKLLSCLNTPFSFGDSNHKVIADMGIALFPDHAIDIQGLIQKAELALLDARSSAKSYSIYKKKSQQVDFYNWDIEDELRNAQERDEFELFFQPQVNLQTGKLFGAEALIRWNNREKGRIRPDLFIPIAEESGQIHSITWWTINAALRLIKDWPETLPPLQVSVNLSAKVLSDPELVHSVRSALSIWGAKPEQLTLEVTESALMEDMDTSFITLDELRSFGLNISIDDFGTGYSSMAYFKYIPANELKIDQSFIRYMLDNEMDQHIVKTVIEMAHGFDIKVVAEGIENEETYNSLKELGCDIAQGYFLAKPMPQDEFIQWLKNYQS</sequence>
<dbReference type="AlphaFoldDB" id="A0A370DI41"/>
<feature type="domain" description="EAL" evidence="1">
    <location>
        <begin position="171"/>
        <end position="424"/>
    </location>
</feature>
<dbReference type="InterPro" id="IPR035919">
    <property type="entry name" value="EAL_sf"/>
</dbReference>
<keyword evidence="4" id="KW-1185">Reference proteome</keyword>
<dbReference type="GO" id="GO:0071111">
    <property type="term" value="F:cyclic-guanylate-specific phosphodiesterase activity"/>
    <property type="evidence" value="ECO:0007669"/>
    <property type="project" value="InterPro"/>
</dbReference>
<dbReference type="SMART" id="SM00052">
    <property type="entry name" value="EAL"/>
    <property type="match status" value="1"/>
</dbReference>
<dbReference type="CDD" id="cd01948">
    <property type="entry name" value="EAL"/>
    <property type="match status" value="1"/>
</dbReference>
<dbReference type="SUPFAM" id="SSF141868">
    <property type="entry name" value="EAL domain-like"/>
    <property type="match status" value="1"/>
</dbReference>
<dbReference type="InterPro" id="IPR050706">
    <property type="entry name" value="Cyclic-di-GMP_PDE-like"/>
</dbReference>
<proteinExistence type="predicted"/>
<dbReference type="PANTHER" id="PTHR33121:SF79">
    <property type="entry name" value="CYCLIC DI-GMP PHOSPHODIESTERASE PDED-RELATED"/>
    <property type="match status" value="1"/>
</dbReference>
<comment type="caution">
    <text evidence="3">The sequence shown here is derived from an EMBL/GenBank/DDBJ whole genome shotgun (WGS) entry which is preliminary data.</text>
</comment>
<reference evidence="3 4" key="1">
    <citation type="journal article" date="2018" name="ISME J.">
        <title>Endosymbiont genomes yield clues of tubeworm success.</title>
        <authorList>
            <person name="Li Y."/>
            <person name="Liles M.R."/>
            <person name="Halanych K.M."/>
        </authorList>
    </citation>
    <scope>NUCLEOTIDE SEQUENCE [LARGE SCALE GENOMIC DNA]</scope>
    <source>
        <strain evidence="3">A1464</strain>
    </source>
</reference>
<evidence type="ECO:0000259" key="2">
    <source>
        <dbReference type="PROSITE" id="PS50887"/>
    </source>
</evidence>
<dbReference type="InterPro" id="IPR000160">
    <property type="entry name" value="GGDEF_dom"/>
</dbReference>
<evidence type="ECO:0000259" key="1">
    <source>
        <dbReference type="PROSITE" id="PS50883"/>
    </source>
</evidence>
<dbReference type="Gene3D" id="3.20.20.450">
    <property type="entry name" value="EAL domain"/>
    <property type="match status" value="1"/>
</dbReference>
<dbReference type="InterPro" id="IPR029787">
    <property type="entry name" value="Nucleotide_cyclase"/>
</dbReference>
<feature type="domain" description="GGDEF" evidence="2">
    <location>
        <begin position="30"/>
        <end position="163"/>
    </location>
</feature>
<dbReference type="EMBL" id="QFXC01000007">
    <property type="protein sequence ID" value="RDH84588.1"/>
    <property type="molecule type" value="Genomic_DNA"/>
</dbReference>